<gene>
    <name evidence="1" type="ORF">Slati_2527000</name>
</gene>
<reference evidence="1" key="1">
    <citation type="submission" date="2020-06" db="EMBL/GenBank/DDBJ databases">
        <authorList>
            <person name="Li T."/>
            <person name="Hu X."/>
            <person name="Zhang T."/>
            <person name="Song X."/>
            <person name="Zhang H."/>
            <person name="Dai N."/>
            <person name="Sheng W."/>
            <person name="Hou X."/>
            <person name="Wei L."/>
        </authorList>
    </citation>
    <scope>NUCLEOTIDE SEQUENCE</scope>
    <source>
        <strain evidence="1">KEN1</strain>
        <tissue evidence="1">Leaf</tissue>
    </source>
</reference>
<dbReference type="AlphaFoldDB" id="A0AAW2WF58"/>
<proteinExistence type="predicted"/>
<sequence>MADFKKSLEFQRLLSNRALMYYYHGYQTWVSQFADAASFLDIYVWLANAPELEEEVLCELPKALLHAAQEEKAPKDPGDQMVKDVFPLKVAFSTSSDESAPSSPAISECSSYFQNHFIFATTSCVKF</sequence>
<organism evidence="1">
    <name type="scientific">Sesamum latifolium</name>
    <dbReference type="NCBI Taxonomy" id="2727402"/>
    <lineage>
        <taxon>Eukaryota</taxon>
        <taxon>Viridiplantae</taxon>
        <taxon>Streptophyta</taxon>
        <taxon>Embryophyta</taxon>
        <taxon>Tracheophyta</taxon>
        <taxon>Spermatophyta</taxon>
        <taxon>Magnoliopsida</taxon>
        <taxon>eudicotyledons</taxon>
        <taxon>Gunneridae</taxon>
        <taxon>Pentapetalae</taxon>
        <taxon>asterids</taxon>
        <taxon>lamiids</taxon>
        <taxon>Lamiales</taxon>
        <taxon>Pedaliaceae</taxon>
        <taxon>Sesamum</taxon>
    </lineage>
</organism>
<comment type="caution">
    <text evidence="1">The sequence shown here is derived from an EMBL/GenBank/DDBJ whole genome shotgun (WGS) entry which is preliminary data.</text>
</comment>
<name>A0AAW2WF58_9LAMI</name>
<accession>A0AAW2WF58</accession>
<evidence type="ECO:0000313" key="1">
    <source>
        <dbReference type="EMBL" id="KAL0440440.1"/>
    </source>
</evidence>
<protein>
    <submittedName>
        <fullName evidence="1">Uncharacterized protein</fullName>
    </submittedName>
</protein>
<dbReference type="EMBL" id="JACGWN010000008">
    <property type="protein sequence ID" value="KAL0440440.1"/>
    <property type="molecule type" value="Genomic_DNA"/>
</dbReference>
<reference evidence="1" key="2">
    <citation type="journal article" date="2024" name="Plant">
        <title>Genomic evolution and insights into agronomic trait innovations of Sesamum species.</title>
        <authorList>
            <person name="Miao H."/>
            <person name="Wang L."/>
            <person name="Qu L."/>
            <person name="Liu H."/>
            <person name="Sun Y."/>
            <person name="Le M."/>
            <person name="Wang Q."/>
            <person name="Wei S."/>
            <person name="Zheng Y."/>
            <person name="Lin W."/>
            <person name="Duan Y."/>
            <person name="Cao H."/>
            <person name="Xiong S."/>
            <person name="Wang X."/>
            <person name="Wei L."/>
            <person name="Li C."/>
            <person name="Ma Q."/>
            <person name="Ju M."/>
            <person name="Zhao R."/>
            <person name="Li G."/>
            <person name="Mu C."/>
            <person name="Tian Q."/>
            <person name="Mei H."/>
            <person name="Zhang T."/>
            <person name="Gao T."/>
            <person name="Zhang H."/>
        </authorList>
    </citation>
    <scope>NUCLEOTIDE SEQUENCE</scope>
    <source>
        <strain evidence="1">KEN1</strain>
    </source>
</reference>